<sequence length="74" mass="7862">MLFVNMSKTIITLCKPFRRILAVRKGAGVLVAPANAMTAGNMAFKISRSIEAFGGTVRDATGVILVMGVEMFAV</sequence>
<dbReference type="Proteomes" id="UP000578531">
    <property type="component" value="Unassembled WGS sequence"/>
</dbReference>
<reference evidence="1 2" key="1">
    <citation type="journal article" date="2020" name="Genomics">
        <title>Complete, high-quality genomes from long-read metagenomic sequencing of two wolf lichen thalli reveals enigmatic genome architecture.</title>
        <authorList>
            <person name="McKenzie S.K."/>
            <person name="Walston R.F."/>
            <person name="Allen J.L."/>
        </authorList>
    </citation>
    <scope>NUCLEOTIDE SEQUENCE [LARGE SCALE GENOMIC DNA]</scope>
    <source>
        <strain evidence="1">WasteWater2</strain>
    </source>
</reference>
<protein>
    <submittedName>
        <fullName evidence="1">Uncharacterized protein</fullName>
    </submittedName>
</protein>
<proteinExistence type="predicted"/>
<dbReference type="EMBL" id="JACCJC010000077">
    <property type="protein sequence ID" value="KAF6228610.1"/>
    <property type="molecule type" value="Genomic_DNA"/>
</dbReference>
<dbReference type="RefSeq" id="XP_037159425.1">
    <property type="nucleotide sequence ID" value="XM_037313659.1"/>
</dbReference>
<name>A0A8H6CS14_9LECA</name>
<comment type="caution">
    <text evidence="1">The sequence shown here is derived from an EMBL/GenBank/DDBJ whole genome shotgun (WGS) entry which is preliminary data.</text>
</comment>
<gene>
    <name evidence="1" type="ORF">HO173_011781</name>
</gene>
<dbReference type="AlphaFoldDB" id="A0A8H6CS14"/>
<dbReference type="GeneID" id="59293422"/>
<evidence type="ECO:0000313" key="2">
    <source>
        <dbReference type="Proteomes" id="UP000578531"/>
    </source>
</evidence>
<organism evidence="1 2">
    <name type="scientific">Letharia columbiana</name>
    <dbReference type="NCBI Taxonomy" id="112416"/>
    <lineage>
        <taxon>Eukaryota</taxon>
        <taxon>Fungi</taxon>
        <taxon>Dikarya</taxon>
        <taxon>Ascomycota</taxon>
        <taxon>Pezizomycotina</taxon>
        <taxon>Lecanoromycetes</taxon>
        <taxon>OSLEUM clade</taxon>
        <taxon>Lecanoromycetidae</taxon>
        <taxon>Lecanorales</taxon>
        <taxon>Lecanorineae</taxon>
        <taxon>Parmeliaceae</taxon>
        <taxon>Letharia</taxon>
    </lineage>
</organism>
<accession>A0A8H6CS14</accession>
<evidence type="ECO:0000313" key="1">
    <source>
        <dbReference type="EMBL" id="KAF6228610.1"/>
    </source>
</evidence>
<keyword evidence="2" id="KW-1185">Reference proteome</keyword>